<comment type="similarity">
    <text evidence="3 7">Belongs to the flagella basal body rod proteins family.</text>
</comment>
<accession>A0AA86J098</accession>
<dbReference type="NCBIfam" id="TIGR02492">
    <property type="entry name" value="flgK_ends"/>
    <property type="match status" value="1"/>
</dbReference>
<proteinExistence type="inferred from homology"/>
<dbReference type="AlphaFoldDB" id="A0AA86J098"/>
<organism evidence="12 13">
    <name type="scientific">Limnobacter thiooxidans</name>
    <dbReference type="NCBI Taxonomy" id="131080"/>
    <lineage>
        <taxon>Bacteria</taxon>
        <taxon>Pseudomonadati</taxon>
        <taxon>Pseudomonadota</taxon>
        <taxon>Betaproteobacteria</taxon>
        <taxon>Burkholderiales</taxon>
        <taxon>Burkholderiaceae</taxon>
        <taxon>Limnobacter</taxon>
    </lineage>
</organism>
<dbReference type="Pfam" id="PF00460">
    <property type="entry name" value="Flg_bb_rod"/>
    <property type="match status" value="1"/>
</dbReference>
<feature type="domain" description="Flagellar basal-body/hook protein C-terminal" evidence="10">
    <location>
        <begin position="539"/>
        <end position="576"/>
    </location>
</feature>
<keyword evidence="12" id="KW-0282">Flagellum</keyword>
<keyword evidence="8" id="KW-0175">Coiled coil</keyword>
<dbReference type="GO" id="GO:0009424">
    <property type="term" value="C:bacterial-type flagellum hook"/>
    <property type="evidence" value="ECO:0007669"/>
    <property type="project" value="UniProtKB-UniRule"/>
</dbReference>
<evidence type="ECO:0000313" key="12">
    <source>
        <dbReference type="EMBL" id="BET25568.1"/>
    </source>
</evidence>
<dbReference type="Proteomes" id="UP001329151">
    <property type="component" value="Chromosome"/>
</dbReference>
<feature type="domain" description="Flagellar basal body rod protein N-terminal" evidence="9">
    <location>
        <begin position="9"/>
        <end position="35"/>
    </location>
</feature>
<evidence type="ECO:0000256" key="1">
    <source>
        <dbReference type="ARBA" id="ARBA00004365"/>
    </source>
</evidence>
<protein>
    <recommendedName>
        <fullName evidence="4 7">Flagellar hook-associated protein 1</fullName>
        <shortName evidence="7">HAP1</shortName>
    </recommendedName>
</protein>
<feature type="coiled-coil region" evidence="8">
    <location>
        <begin position="163"/>
        <end position="190"/>
    </location>
</feature>
<dbReference type="RefSeq" id="WP_130556893.1">
    <property type="nucleotide sequence ID" value="NZ_AP028947.1"/>
</dbReference>
<evidence type="ECO:0000259" key="9">
    <source>
        <dbReference type="Pfam" id="PF00460"/>
    </source>
</evidence>
<dbReference type="KEGG" id="lto:RGQ30_10690"/>
<evidence type="ECO:0000259" key="10">
    <source>
        <dbReference type="Pfam" id="PF06429"/>
    </source>
</evidence>
<reference evidence="12 13" key="1">
    <citation type="submission" date="2023-10" db="EMBL/GenBank/DDBJ databases">
        <title>Complete Genome Sequence of Limnobacter thiooxidans CS-K2T, Isolated from freshwater lake sediments in Bavaria, Germany.</title>
        <authorList>
            <person name="Naruki M."/>
            <person name="Watanabe A."/>
            <person name="Warashina T."/>
            <person name="Morita T."/>
            <person name="Arakawa K."/>
        </authorList>
    </citation>
    <scope>NUCLEOTIDE SEQUENCE [LARGE SCALE GENOMIC DNA]</scope>
    <source>
        <strain evidence="12 13">CS-K2</strain>
    </source>
</reference>
<evidence type="ECO:0000256" key="4">
    <source>
        <dbReference type="ARBA" id="ARBA00016244"/>
    </source>
</evidence>
<dbReference type="SUPFAM" id="SSF64518">
    <property type="entry name" value="Phase 1 flagellin"/>
    <property type="match status" value="1"/>
</dbReference>
<dbReference type="EMBL" id="AP028947">
    <property type="protein sequence ID" value="BET25568.1"/>
    <property type="molecule type" value="Genomic_DNA"/>
</dbReference>
<dbReference type="GO" id="GO:0005198">
    <property type="term" value="F:structural molecule activity"/>
    <property type="evidence" value="ECO:0007669"/>
    <property type="project" value="UniProtKB-UniRule"/>
</dbReference>
<keyword evidence="13" id="KW-1185">Reference proteome</keyword>
<dbReference type="Pfam" id="PF06429">
    <property type="entry name" value="Flg_bbr_C"/>
    <property type="match status" value="1"/>
</dbReference>
<dbReference type="Pfam" id="PF22638">
    <property type="entry name" value="FlgK_D1"/>
    <property type="match status" value="1"/>
</dbReference>
<keyword evidence="6 7" id="KW-0975">Bacterial flagellum</keyword>
<dbReference type="GO" id="GO:0005576">
    <property type="term" value="C:extracellular region"/>
    <property type="evidence" value="ECO:0007669"/>
    <property type="project" value="UniProtKB-SubCell"/>
</dbReference>
<evidence type="ECO:0000256" key="8">
    <source>
        <dbReference type="SAM" id="Coils"/>
    </source>
</evidence>
<dbReference type="InterPro" id="IPR002371">
    <property type="entry name" value="FlgK"/>
</dbReference>
<evidence type="ECO:0000313" key="13">
    <source>
        <dbReference type="Proteomes" id="UP001329151"/>
    </source>
</evidence>
<name>A0AA86J098_9BURK</name>
<dbReference type="PANTHER" id="PTHR30033:SF1">
    <property type="entry name" value="FLAGELLAR HOOK-ASSOCIATED PROTEIN 1"/>
    <property type="match status" value="1"/>
</dbReference>
<comment type="subcellular location">
    <subcellularLocation>
        <location evidence="1 7">Bacterial flagellum</location>
    </subcellularLocation>
    <subcellularLocation>
        <location evidence="2 7">Secreted</location>
    </subcellularLocation>
</comment>
<keyword evidence="5 7" id="KW-0964">Secreted</keyword>
<dbReference type="GO" id="GO:0044780">
    <property type="term" value="P:bacterial-type flagellum assembly"/>
    <property type="evidence" value="ECO:0007669"/>
    <property type="project" value="InterPro"/>
</dbReference>
<evidence type="ECO:0000256" key="2">
    <source>
        <dbReference type="ARBA" id="ARBA00004613"/>
    </source>
</evidence>
<dbReference type="InterPro" id="IPR053927">
    <property type="entry name" value="FlgK_helical"/>
</dbReference>
<dbReference type="PRINTS" id="PR01005">
    <property type="entry name" value="FLGHOOKAP1"/>
</dbReference>
<gene>
    <name evidence="7 12" type="primary">flgK</name>
    <name evidence="12" type="ORF">RGQ30_10690</name>
</gene>
<keyword evidence="12" id="KW-0966">Cell projection</keyword>
<dbReference type="InterPro" id="IPR001444">
    <property type="entry name" value="Flag_bb_rod_N"/>
</dbReference>
<keyword evidence="12" id="KW-0969">Cilium</keyword>
<evidence type="ECO:0000256" key="6">
    <source>
        <dbReference type="ARBA" id="ARBA00023143"/>
    </source>
</evidence>
<evidence type="ECO:0000256" key="5">
    <source>
        <dbReference type="ARBA" id="ARBA00022525"/>
    </source>
</evidence>
<evidence type="ECO:0000259" key="11">
    <source>
        <dbReference type="Pfam" id="PF22638"/>
    </source>
</evidence>
<dbReference type="PANTHER" id="PTHR30033">
    <property type="entry name" value="FLAGELLAR HOOK-ASSOCIATED PROTEIN 1"/>
    <property type="match status" value="1"/>
</dbReference>
<evidence type="ECO:0000256" key="3">
    <source>
        <dbReference type="ARBA" id="ARBA00009677"/>
    </source>
</evidence>
<feature type="domain" description="Flagellar hook-associated protein FlgK helical" evidence="11">
    <location>
        <begin position="94"/>
        <end position="333"/>
    </location>
</feature>
<evidence type="ECO:0000256" key="7">
    <source>
        <dbReference type="RuleBase" id="RU362065"/>
    </source>
</evidence>
<dbReference type="InterPro" id="IPR010930">
    <property type="entry name" value="Flg_bb/hook_C_dom"/>
</dbReference>
<sequence length="577" mass="61502">MSNSVYGIALSGLNAARAGLSTTSHNIANSNTVGFNRQQVIQQSRPSTGSDIGFIGQGVSIATVQRVYSDFINSQEQKATSDAAFFSAKAQQIARVDAMVADDASGLSSALSIFFGAAQTLTTNPADLAARQNFLSSSETLASRFNGLNTVMDELRGATNLKVRDTVEQLNNATSQIASLNNQIVTALNQTSNGGPPNDLMDRRDKLILQLSEQVQTTRVDMADGSTNLFLANGQSLVVGPTQFKVQTQVDPQDPQNLLVGMSTNVNGQERLLAFDSDSLGNGALAGYLSFRENELTEYQNTTGLLAARVGQAVNDIQTAGVDLDGNPGNALFSFGSSGSFVEDISRVVPNVNNSTANPTEVSLRSLDLSKLSAAEYEVQIVGGVPRYREAGSDSAFVPANFVADPGGDYYEIRDPAGAPLLSFQLDNAAPQEGDRFTLMPVREAALNMRTAIDRPSEVAASSAINPSIGNNENILDIAALQNSRTLFQSNNSAGVSISDGFNQLVSRVGNKAREFNMAAESRETVLNQVADSRDALQGVNMDEEAANLIKFQQAYQASGRVISLSKELFDQILQMF</sequence>